<dbReference type="Gene3D" id="3.30.710.10">
    <property type="entry name" value="Potassium Channel Kv1.1, Chain A"/>
    <property type="match status" value="1"/>
</dbReference>
<evidence type="ECO:0000256" key="2">
    <source>
        <dbReference type="ARBA" id="ARBA00022737"/>
    </source>
</evidence>
<evidence type="ECO:0000259" key="4">
    <source>
        <dbReference type="PROSITE" id="PS50097"/>
    </source>
</evidence>
<evidence type="ECO:0000313" key="5">
    <source>
        <dbReference type="Proteomes" id="UP000515154"/>
    </source>
</evidence>
<dbReference type="InterPro" id="IPR000210">
    <property type="entry name" value="BTB/POZ_dom"/>
</dbReference>
<dbReference type="Gene3D" id="2.120.10.80">
    <property type="entry name" value="Kelch-type beta propeller"/>
    <property type="match status" value="2"/>
</dbReference>
<dbReference type="FunFam" id="1.25.40.420:FF:000001">
    <property type="entry name" value="Kelch-like family member 12"/>
    <property type="match status" value="1"/>
</dbReference>
<dbReference type="InterPro" id="IPR015915">
    <property type="entry name" value="Kelch-typ_b-propeller"/>
</dbReference>
<feature type="domain" description="BTB" evidence="4">
    <location>
        <begin position="181"/>
        <end position="248"/>
    </location>
</feature>
<dbReference type="SUPFAM" id="SSF50965">
    <property type="entry name" value="Galactose oxidase, central domain"/>
    <property type="match status" value="1"/>
</dbReference>
<protein>
    <submittedName>
        <fullName evidence="6">Kelch-like protein 8</fullName>
    </submittedName>
</protein>
<keyword evidence="2" id="KW-0677">Repeat</keyword>
<organism evidence="5 6">
    <name type="scientific">Octopus sinensis</name>
    <name type="common">East Asian common octopus</name>
    <dbReference type="NCBI Taxonomy" id="2607531"/>
    <lineage>
        <taxon>Eukaryota</taxon>
        <taxon>Metazoa</taxon>
        <taxon>Spiralia</taxon>
        <taxon>Lophotrochozoa</taxon>
        <taxon>Mollusca</taxon>
        <taxon>Cephalopoda</taxon>
        <taxon>Coleoidea</taxon>
        <taxon>Octopodiformes</taxon>
        <taxon>Octopoda</taxon>
        <taxon>Incirrata</taxon>
        <taxon>Octopodidae</taxon>
        <taxon>Octopus</taxon>
    </lineage>
</organism>
<dbReference type="AlphaFoldDB" id="A0A7E6F884"/>
<dbReference type="CDD" id="cd18238">
    <property type="entry name" value="BTB_POZ_KLHL8"/>
    <property type="match status" value="1"/>
</dbReference>
<reference evidence="6" key="1">
    <citation type="submission" date="2025-08" db="UniProtKB">
        <authorList>
            <consortium name="RefSeq"/>
        </authorList>
    </citation>
    <scope>IDENTIFICATION</scope>
</reference>
<dbReference type="InterPro" id="IPR006652">
    <property type="entry name" value="Kelch_1"/>
</dbReference>
<feature type="region of interest" description="Disordered" evidence="3">
    <location>
        <begin position="1"/>
        <end position="31"/>
    </location>
</feature>
<dbReference type="SMART" id="SM00875">
    <property type="entry name" value="BACK"/>
    <property type="match status" value="1"/>
</dbReference>
<dbReference type="SMART" id="SM00612">
    <property type="entry name" value="Kelch"/>
    <property type="match status" value="5"/>
</dbReference>
<dbReference type="Pfam" id="PF00651">
    <property type="entry name" value="BTB"/>
    <property type="match status" value="1"/>
</dbReference>
<dbReference type="InterPro" id="IPR011043">
    <property type="entry name" value="Gal_Oxase/kelch_b-propeller"/>
</dbReference>
<sequence length="747" mass="81709">MSEVPPLPRRKDSLPAPKVPPIPPVPNRKNYLSSRPCVWPVTQPTTSAVTISSGCTASSCSSSNNTSSNSSSNNNVSISSSICISINNSTPSSAITTSTTTTTTTSTTTTISTLTTTSCSSSVSAATKMSTNPQTSVSSSSSASIDSKSSNEASEIVFEASNHCQEGFKALLDFYNRKILCDLEIRVGKKSIWCHRVVLACVSNYFKGMFTSDMAESKQGVLTIHDLDEHCLQALITFAYTSKVTLTVDNVQQLLYASSILQMETVAQACCKFMQNHLHPTNCVGVRNFAEQHGCTELVKVTDEYILEHFLEVVDQEEFCNMPYKVIDIIVSSPNLNVPSEIRVYEGVMKWVKQDLMKRRCYLPKLLAHVKLPLIPVSYLMDCVETEDLLKKSFECRDFLDEAKHYQMSHTNLIIEVKITERMKPRKSYAGVLFCVGGRGAAGDPFKSIECYNYRKNSWFPIAEMNTRRRHVGVCAASGRLYAIGGHDGFTHLNSGEVFDPVKNKWSYIAPMGSLRRGIALACLGGPIYAIGGLDDTSCFNTVERYDPSTDVWTFLSSMKVPRGGVGVTSQKVTISIPIIINVLTQQNHLYARCKTVNSFTDALLVMSVMSVLSCRPSSSGFYLFSFYHVSGGFDDNAPLHSMERYDPASDSWTLMPSMSCCRGGVGVATLGGKIFAVGGHDGSSYLNSVEAFDPSTGKWMMMSNIEVCRAGAGVAVLDCSVEQLEDIRKTVNTSSAGSVIQRQHGE</sequence>
<name>A0A7E6F884_9MOLL</name>
<dbReference type="Pfam" id="PF07707">
    <property type="entry name" value="BACK"/>
    <property type="match status" value="1"/>
</dbReference>
<evidence type="ECO:0000313" key="6">
    <source>
        <dbReference type="RefSeq" id="XP_036363984.1"/>
    </source>
</evidence>
<dbReference type="KEGG" id="osn:115218401"/>
<gene>
    <name evidence="6" type="primary">LOC115218401</name>
</gene>
<evidence type="ECO:0000256" key="1">
    <source>
        <dbReference type="ARBA" id="ARBA00022441"/>
    </source>
</evidence>
<dbReference type="PROSITE" id="PS50097">
    <property type="entry name" value="BTB"/>
    <property type="match status" value="1"/>
</dbReference>
<dbReference type="SUPFAM" id="SSF54695">
    <property type="entry name" value="POZ domain"/>
    <property type="match status" value="1"/>
</dbReference>
<dbReference type="PANTHER" id="PTHR24412:SF480">
    <property type="entry name" value="KELCH-LIKE PROTEIN 8"/>
    <property type="match status" value="1"/>
</dbReference>
<feature type="compositionally biased region" description="Pro residues" evidence="3">
    <location>
        <begin position="17"/>
        <end position="26"/>
    </location>
</feature>
<dbReference type="PANTHER" id="PTHR24412">
    <property type="entry name" value="KELCH PROTEIN"/>
    <property type="match status" value="1"/>
</dbReference>
<dbReference type="SMART" id="SM00225">
    <property type="entry name" value="BTB"/>
    <property type="match status" value="1"/>
</dbReference>
<dbReference type="Proteomes" id="UP000515154">
    <property type="component" value="Linkage group LG13"/>
</dbReference>
<accession>A0A7E6F884</accession>
<dbReference type="InterPro" id="IPR011333">
    <property type="entry name" value="SKP1/BTB/POZ_sf"/>
</dbReference>
<evidence type="ECO:0000256" key="3">
    <source>
        <dbReference type="SAM" id="MobiDB-lite"/>
    </source>
</evidence>
<dbReference type="RefSeq" id="XP_036363984.1">
    <property type="nucleotide sequence ID" value="XM_036508091.1"/>
</dbReference>
<dbReference type="InterPro" id="IPR011705">
    <property type="entry name" value="BACK"/>
</dbReference>
<proteinExistence type="predicted"/>
<keyword evidence="1" id="KW-0880">Kelch repeat</keyword>
<keyword evidence="5" id="KW-1185">Reference proteome</keyword>
<dbReference type="Pfam" id="PF01344">
    <property type="entry name" value="Kelch_1"/>
    <property type="match status" value="5"/>
</dbReference>
<dbReference type="Gene3D" id="1.25.40.420">
    <property type="match status" value="1"/>
</dbReference>